<keyword evidence="1" id="KW-0645">Protease</keyword>
<dbReference type="Pfam" id="PF00930">
    <property type="entry name" value="DPPIV_N"/>
    <property type="match status" value="1"/>
</dbReference>
<dbReference type="InterPro" id="IPR050278">
    <property type="entry name" value="Serine_Prot_S9B/DPPIV"/>
</dbReference>
<comment type="caution">
    <text evidence="7">The sequence shown here is derived from an EMBL/GenBank/DDBJ whole genome shotgun (WGS) entry which is preliminary data.</text>
</comment>
<organism evidence="7 8">
    <name type="scientific">Ancylomarina euxinus</name>
    <dbReference type="NCBI Taxonomy" id="2283627"/>
    <lineage>
        <taxon>Bacteria</taxon>
        <taxon>Pseudomonadati</taxon>
        <taxon>Bacteroidota</taxon>
        <taxon>Bacteroidia</taxon>
        <taxon>Marinilabiliales</taxon>
        <taxon>Marinifilaceae</taxon>
        <taxon>Ancylomarina</taxon>
    </lineage>
</organism>
<evidence type="ECO:0000256" key="4">
    <source>
        <dbReference type="SAM" id="SignalP"/>
    </source>
</evidence>
<reference evidence="7 8" key="1">
    <citation type="submission" date="2018-07" db="EMBL/GenBank/DDBJ databases">
        <title>Draft genome sequence of Ancylomarina sp. M1P.</title>
        <authorList>
            <person name="Yadav S."/>
            <person name="Villanueva L."/>
            <person name="Damste J.S.S."/>
        </authorList>
    </citation>
    <scope>NUCLEOTIDE SEQUENCE [LARGE SCALE GENOMIC DNA]</scope>
    <source>
        <strain evidence="7 8">M1P</strain>
    </source>
</reference>
<dbReference type="PANTHER" id="PTHR11731">
    <property type="entry name" value="PROTEASE FAMILY S9B,C DIPEPTIDYL-PEPTIDASE IV-RELATED"/>
    <property type="match status" value="1"/>
</dbReference>
<feature type="chain" id="PRO_5019545061" evidence="4">
    <location>
        <begin position="23"/>
        <end position="736"/>
    </location>
</feature>
<feature type="domain" description="Peptidase S9 prolyl oligopeptidase catalytic" evidence="5">
    <location>
        <begin position="542"/>
        <end position="735"/>
    </location>
</feature>
<keyword evidence="8" id="KW-1185">Reference proteome</keyword>
<evidence type="ECO:0000256" key="1">
    <source>
        <dbReference type="ARBA" id="ARBA00022670"/>
    </source>
</evidence>
<keyword evidence="4" id="KW-0732">Signal</keyword>
<dbReference type="PROSITE" id="PS00708">
    <property type="entry name" value="PRO_ENDOPEP_SER"/>
    <property type="match status" value="1"/>
</dbReference>
<dbReference type="SUPFAM" id="SSF53474">
    <property type="entry name" value="alpha/beta-Hydrolases"/>
    <property type="match status" value="1"/>
</dbReference>
<sequence length="736" mass="85016">MKNFKHLLAIGLFLCLSISLFAQQGVKKITMEDIMLNHTFGQKSVYGLRSMNDGIHYTTLEENGTKIVKYAYATGKAVDTLLDLNKLKSEELTSTFDYEFNTDESRILLMTDRENIYRRSFTANYFIFSFKNKELKPLSKNGKQRLATFSPDGRRIAFVRDNNIFIHNIAFGSESKVTKDGEFNKIQNGTPDWVYEEEFEFNKAFDWSPDSKALAYLKFDESEVPMFNMNKFEGMYPQVKGNALYPENYTYKYPKAGEKNSIVEVYVYDVNDRLTKKMDVGAETDQYIPRIKWTADAKTLSICRLNRHQNKLDILLANSKTGKTSILYSEENKYYIDSNTLDDLTFLDDNMHFIFSSEKDTFLHLYLFDMNGDQVQQITKGDWDVTEFLGYDQQKKVCYYQSAEVSPMDRNIYSIKLNGSSKKNLTPSKGTNDASFSKGFKYFINSLSSVSQPRTVSLYNAKAKLIRTLEDNKELVEKLKDYQFTSKEFIQLPAADELTQLNAWIIKPFDFDPAKKYPVLMTQYSGPNSQQVLNRWGIDWYNYLAQEGYIVVCVDPRGTGARGELFRKCTYMQLGRLESDDQISAAKALAKKDFIDGDRIAIWGWSFGGFMSSLCLEKGSDVFKSAIAIAPVTNWRYYDSVYTERFMRTPAENPSGYDDNSPINHTDKLKGNLLLCHGTSDDNVHVQNVYEFAERLVQSNKQFEMQIYTNRNHSIYGGVTRLHLYNRFNKFLKDNL</sequence>
<evidence type="ECO:0000313" key="7">
    <source>
        <dbReference type="EMBL" id="RRG21167.1"/>
    </source>
</evidence>
<evidence type="ECO:0000256" key="3">
    <source>
        <dbReference type="ARBA" id="ARBA00023180"/>
    </source>
</evidence>
<dbReference type="Gene3D" id="2.140.10.30">
    <property type="entry name" value="Dipeptidylpeptidase IV, N-terminal domain"/>
    <property type="match status" value="1"/>
</dbReference>
<evidence type="ECO:0000256" key="2">
    <source>
        <dbReference type="ARBA" id="ARBA00022801"/>
    </source>
</evidence>
<dbReference type="InterPro" id="IPR029058">
    <property type="entry name" value="AB_hydrolase_fold"/>
</dbReference>
<dbReference type="Proteomes" id="UP000285794">
    <property type="component" value="Unassembled WGS sequence"/>
</dbReference>
<dbReference type="OrthoDB" id="9812921at2"/>
<keyword evidence="2" id="KW-0378">Hydrolase</keyword>
<dbReference type="FunFam" id="3.40.50.1820:FF:000003">
    <property type="entry name" value="Dipeptidyl peptidase 4"/>
    <property type="match status" value="1"/>
</dbReference>
<dbReference type="Pfam" id="PF00326">
    <property type="entry name" value="Peptidase_S9"/>
    <property type="match status" value="1"/>
</dbReference>
<feature type="domain" description="Dipeptidylpeptidase IV N-terminal" evidence="6">
    <location>
        <begin position="102"/>
        <end position="453"/>
    </location>
</feature>
<dbReference type="InterPro" id="IPR002471">
    <property type="entry name" value="Pept_S9_AS"/>
</dbReference>
<evidence type="ECO:0000313" key="8">
    <source>
        <dbReference type="Proteomes" id="UP000285794"/>
    </source>
</evidence>
<dbReference type="GO" id="GO:0006508">
    <property type="term" value="P:proteolysis"/>
    <property type="evidence" value="ECO:0007669"/>
    <property type="project" value="UniProtKB-KW"/>
</dbReference>
<protein>
    <submittedName>
        <fullName evidence="7">S9 family peptidase</fullName>
    </submittedName>
</protein>
<dbReference type="Gene3D" id="3.40.50.1820">
    <property type="entry name" value="alpha/beta hydrolase"/>
    <property type="match status" value="1"/>
</dbReference>
<feature type="signal peptide" evidence="4">
    <location>
        <begin position="1"/>
        <end position="22"/>
    </location>
</feature>
<dbReference type="EMBL" id="QQWG01000009">
    <property type="protein sequence ID" value="RRG21167.1"/>
    <property type="molecule type" value="Genomic_DNA"/>
</dbReference>
<accession>A0A425Y0V4</accession>
<dbReference type="RefSeq" id="WP_125030859.1">
    <property type="nucleotide sequence ID" value="NZ_JAPXVP010000008.1"/>
</dbReference>
<dbReference type="InterPro" id="IPR002469">
    <property type="entry name" value="Peptidase_S9B_N"/>
</dbReference>
<gene>
    <name evidence="7" type="ORF">DWB61_10515</name>
</gene>
<name>A0A425Y0V4_9BACT</name>
<evidence type="ECO:0000259" key="5">
    <source>
        <dbReference type="Pfam" id="PF00326"/>
    </source>
</evidence>
<dbReference type="PANTHER" id="PTHR11731:SF193">
    <property type="entry name" value="DIPEPTIDYL PEPTIDASE 9"/>
    <property type="match status" value="1"/>
</dbReference>
<dbReference type="InterPro" id="IPR001375">
    <property type="entry name" value="Peptidase_S9_cat"/>
</dbReference>
<evidence type="ECO:0000259" key="6">
    <source>
        <dbReference type="Pfam" id="PF00930"/>
    </source>
</evidence>
<dbReference type="GO" id="GO:0004252">
    <property type="term" value="F:serine-type endopeptidase activity"/>
    <property type="evidence" value="ECO:0007669"/>
    <property type="project" value="InterPro"/>
</dbReference>
<proteinExistence type="predicted"/>
<dbReference type="SUPFAM" id="SSF82171">
    <property type="entry name" value="DPP6 N-terminal domain-like"/>
    <property type="match status" value="1"/>
</dbReference>
<keyword evidence="3" id="KW-0325">Glycoprotein</keyword>
<dbReference type="GO" id="GO:0008239">
    <property type="term" value="F:dipeptidyl-peptidase activity"/>
    <property type="evidence" value="ECO:0007669"/>
    <property type="project" value="TreeGrafter"/>
</dbReference>
<dbReference type="AlphaFoldDB" id="A0A425Y0V4"/>